<feature type="transmembrane region" description="Helical" evidence="1">
    <location>
        <begin position="131"/>
        <end position="150"/>
    </location>
</feature>
<accession>A0ABN3EWK9</accession>
<organism evidence="2 3">
    <name type="scientific">Kitasatospora cystarginea</name>
    <dbReference type="NCBI Taxonomy" id="58350"/>
    <lineage>
        <taxon>Bacteria</taxon>
        <taxon>Bacillati</taxon>
        <taxon>Actinomycetota</taxon>
        <taxon>Actinomycetes</taxon>
        <taxon>Kitasatosporales</taxon>
        <taxon>Streptomycetaceae</taxon>
        <taxon>Kitasatospora</taxon>
    </lineage>
</organism>
<comment type="caution">
    <text evidence="2">The sequence shown here is derived from an EMBL/GenBank/DDBJ whole genome shotgun (WGS) entry which is preliminary data.</text>
</comment>
<dbReference type="Proteomes" id="UP001500305">
    <property type="component" value="Unassembled WGS sequence"/>
</dbReference>
<dbReference type="InterPro" id="IPR013901">
    <property type="entry name" value="Anthrone_oxy"/>
</dbReference>
<reference evidence="2 3" key="1">
    <citation type="journal article" date="2019" name="Int. J. Syst. Evol. Microbiol.">
        <title>The Global Catalogue of Microorganisms (GCM) 10K type strain sequencing project: providing services to taxonomists for standard genome sequencing and annotation.</title>
        <authorList>
            <consortium name="The Broad Institute Genomics Platform"/>
            <consortium name="The Broad Institute Genome Sequencing Center for Infectious Disease"/>
            <person name="Wu L."/>
            <person name="Ma J."/>
        </authorList>
    </citation>
    <scope>NUCLEOTIDE SEQUENCE [LARGE SCALE GENOMIC DNA]</scope>
    <source>
        <strain evidence="2 3">JCM 7356</strain>
    </source>
</reference>
<evidence type="ECO:0000256" key="1">
    <source>
        <dbReference type="SAM" id="Phobius"/>
    </source>
</evidence>
<dbReference type="RefSeq" id="WP_344640579.1">
    <property type="nucleotide sequence ID" value="NZ_BAAATR010000048.1"/>
</dbReference>
<keyword evidence="1" id="KW-1133">Transmembrane helix</keyword>
<keyword evidence="1" id="KW-0472">Membrane</keyword>
<evidence type="ECO:0000313" key="2">
    <source>
        <dbReference type="EMBL" id="GAA2273863.1"/>
    </source>
</evidence>
<dbReference type="EMBL" id="BAAATR010000048">
    <property type="protein sequence ID" value="GAA2273863.1"/>
    <property type="molecule type" value="Genomic_DNA"/>
</dbReference>
<evidence type="ECO:0000313" key="3">
    <source>
        <dbReference type="Proteomes" id="UP001500305"/>
    </source>
</evidence>
<gene>
    <name evidence="2" type="ORF">GCM10010430_69730</name>
</gene>
<protein>
    <submittedName>
        <fullName evidence="2">DUF1772 domain-containing protein</fullName>
    </submittedName>
</protein>
<dbReference type="Pfam" id="PF08592">
    <property type="entry name" value="Anthrone_oxy"/>
    <property type="match status" value="1"/>
</dbReference>
<name>A0ABN3EWK9_9ACTN</name>
<keyword evidence="3" id="KW-1185">Reference proteome</keyword>
<feature type="transmembrane region" description="Helical" evidence="1">
    <location>
        <begin position="6"/>
        <end position="32"/>
    </location>
</feature>
<proteinExistence type="predicted"/>
<feature type="transmembrane region" description="Helical" evidence="1">
    <location>
        <begin position="78"/>
        <end position="97"/>
    </location>
</feature>
<sequence length="153" mass="16736">MGTVLAPVAVLTNGIAAGIMASTVIGIVPMMLSLSFERYVQTVQFLWPRYDPIMPLTNGFTAVLDLVLAFVAEDSTARTGFAAAAVLLLCVMAISITKNVPVNRYVKSLDPGNQPADWASRDPRRRWRNWNATRTSIALLAFTVNILATVRLR</sequence>
<keyword evidence="1" id="KW-0812">Transmembrane</keyword>